<dbReference type="Proteomes" id="UP000483820">
    <property type="component" value="Chromosome X"/>
</dbReference>
<protein>
    <submittedName>
        <fullName evidence="1">Uncharacterized protein</fullName>
    </submittedName>
</protein>
<dbReference type="RefSeq" id="XP_053579789.1">
    <property type="nucleotide sequence ID" value="XM_053736223.1"/>
</dbReference>
<dbReference type="AlphaFoldDB" id="A0A6A5G1M9"/>
<comment type="caution">
    <text evidence="1">The sequence shown here is derived from an EMBL/GenBank/DDBJ whole genome shotgun (WGS) entry which is preliminary data.</text>
</comment>
<dbReference type="EMBL" id="WUAV01000006">
    <property type="protein sequence ID" value="KAF1748703.1"/>
    <property type="molecule type" value="Genomic_DNA"/>
</dbReference>
<accession>A0A6A5G1M9</accession>
<sequence length="111" mass="12496">MEPTVCCVPLLMIWDVPEDPIGDERKPERFVLGLVDVGTLTSEYWELEEALAVVPAAGHQFLEELVLMILSELWIGNGVGNLVLDGHYCFPTNEIFTLQCVFSISDWDREA</sequence>
<evidence type="ECO:0000313" key="1">
    <source>
        <dbReference type="EMBL" id="KAF1748703.1"/>
    </source>
</evidence>
<dbReference type="GeneID" id="78777885"/>
<reference evidence="1 2" key="1">
    <citation type="submission" date="2019-12" db="EMBL/GenBank/DDBJ databases">
        <title>Chromosome-level assembly of the Caenorhabditis remanei genome.</title>
        <authorList>
            <person name="Teterina A.A."/>
            <person name="Willis J.H."/>
            <person name="Phillips P.C."/>
        </authorList>
    </citation>
    <scope>NUCLEOTIDE SEQUENCE [LARGE SCALE GENOMIC DNA]</scope>
    <source>
        <strain evidence="1 2">PX506</strain>
        <tissue evidence="1">Whole organism</tissue>
    </source>
</reference>
<proteinExistence type="predicted"/>
<dbReference type="KEGG" id="crq:GCK72_025170"/>
<name>A0A6A5G1M9_CAERE</name>
<dbReference type="CTD" id="78777885"/>
<gene>
    <name evidence="1" type="ORF">GCK72_025170</name>
</gene>
<organism evidence="1 2">
    <name type="scientific">Caenorhabditis remanei</name>
    <name type="common">Caenorhabditis vulgaris</name>
    <dbReference type="NCBI Taxonomy" id="31234"/>
    <lineage>
        <taxon>Eukaryota</taxon>
        <taxon>Metazoa</taxon>
        <taxon>Ecdysozoa</taxon>
        <taxon>Nematoda</taxon>
        <taxon>Chromadorea</taxon>
        <taxon>Rhabditida</taxon>
        <taxon>Rhabditina</taxon>
        <taxon>Rhabditomorpha</taxon>
        <taxon>Rhabditoidea</taxon>
        <taxon>Rhabditidae</taxon>
        <taxon>Peloderinae</taxon>
        <taxon>Caenorhabditis</taxon>
    </lineage>
</organism>
<evidence type="ECO:0000313" key="2">
    <source>
        <dbReference type="Proteomes" id="UP000483820"/>
    </source>
</evidence>